<evidence type="ECO:0000256" key="2">
    <source>
        <dbReference type="ARBA" id="ARBA00022723"/>
    </source>
</evidence>
<keyword evidence="1 4" id="KW-0349">Heme</keyword>
<feature type="chain" id="PRO_5047464979" evidence="6">
    <location>
        <begin position="21"/>
        <end position="140"/>
    </location>
</feature>
<keyword evidence="3 4" id="KW-0408">Iron</keyword>
<evidence type="ECO:0000256" key="5">
    <source>
        <dbReference type="SAM" id="MobiDB-lite"/>
    </source>
</evidence>
<proteinExistence type="predicted"/>
<evidence type="ECO:0000256" key="6">
    <source>
        <dbReference type="SAM" id="SignalP"/>
    </source>
</evidence>
<feature type="domain" description="Cytochrome c" evidence="7">
    <location>
        <begin position="50"/>
        <end position="140"/>
    </location>
</feature>
<name>A0ABX0IAT2_9FLAO</name>
<feature type="compositionally biased region" description="Low complexity" evidence="5">
    <location>
        <begin position="38"/>
        <end position="47"/>
    </location>
</feature>
<evidence type="ECO:0000256" key="3">
    <source>
        <dbReference type="ARBA" id="ARBA00023004"/>
    </source>
</evidence>
<evidence type="ECO:0000313" key="9">
    <source>
        <dbReference type="Proteomes" id="UP000761423"/>
    </source>
</evidence>
<dbReference type="Gene3D" id="1.10.760.10">
    <property type="entry name" value="Cytochrome c-like domain"/>
    <property type="match status" value="1"/>
</dbReference>
<protein>
    <submittedName>
        <fullName evidence="8">C-type cytochrome</fullName>
    </submittedName>
</protein>
<keyword evidence="9" id="KW-1185">Reference proteome</keyword>
<accession>A0ABX0IAT2</accession>
<sequence length="140" mass="15001">MKLVLKSLAAFALAISVSNCGDKKETDAMGNTVDETTETTAAQPETASDPLLAKGQELFEGKGTCATCHKADAKTVGPAIKDIAKTYKEKNASIASFINGEGEPLVDPSQYEIMKANFVITKAMSEEDRKALETYMMSIE</sequence>
<dbReference type="Proteomes" id="UP000761423">
    <property type="component" value="Unassembled WGS sequence"/>
</dbReference>
<dbReference type="RefSeq" id="WP_166235314.1">
    <property type="nucleotide sequence ID" value="NZ_JAAJBV010000001.1"/>
</dbReference>
<evidence type="ECO:0000313" key="8">
    <source>
        <dbReference type="EMBL" id="NHM03373.1"/>
    </source>
</evidence>
<reference evidence="8 9" key="1">
    <citation type="submission" date="2020-02" db="EMBL/GenBank/DDBJ databases">
        <authorList>
            <person name="Chen W.-M."/>
        </authorList>
    </citation>
    <scope>NUCLEOTIDE SEQUENCE [LARGE SCALE GENOMIC DNA]</scope>
    <source>
        <strain evidence="8 9">TWA-26</strain>
    </source>
</reference>
<feature type="region of interest" description="Disordered" evidence="5">
    <location>
        <begin position="24"/>
        <end position="50"/>
    </location>
</feature>
<evidence type="ECO:0000256" key="4">
    <source>
        <dbReference type="PROSITE-ProRule" id="PRU00433"/>
    </source>
</evidence>
<dbReference type="Pfam" id="PF00034">
    <property type="entry name" value="Cytochrom_C"/>
    <property type="match status" value="1"/>
</dbReference>
<feature type="signal peptide" evidence="6">
    <location>
        <begin position="1"/>
        <end position="20"/>
    </location>
</feature>
<keyword evidence="2 4" id="KW-0479">Metal-binding</keyword>
<evidence type="ECO:0000259" key="7">
    <source>
        <dbReference type="PROSITE" id="PS51007"/>
    </source>
</evidence>
<dbReference type="PROSITE" id="PS51007">
    <property type="entry name" value="CYTC"/>
    <property type="match status" value="1"/>
</dbReference>
<dbReference type="InterPro" id="IPR009056">
    <property type="entry name" value="Cyt_c-like_dom"/>
</dbReference>
<dbReference type="EMBL" id="JAAJBV010000001">
    <property type="protein sequence ID" value="NHM03373.1"/>
    <property type="molecule type" value="Genomic_DNA"/>
</dbReference>
<gene>
    <name evidence="8" type="ORF">G4L40_01505</name>
</gene>
<dbReference type="SUPFAM" id="SSF46626">
    <property type="entry name" value="Cytochrome c"/>
    <property type="match status" value="1"/>
</dbReference>
<comment type="caution">
    <text evidence="8">The sequence shown here is derived from an EMBL/GenBank/DDBJ whole genome shotgun (WGS) entry which is preliminary data.</text>
</comment>
<organism evidence="8 9">
    <name type="scientific">Flavobacterium celericrescens</name>
    <dbReference type="NCBI Taxonomy" id="2709780"/>
    <lineage>
        <taxon>Bacteria</taxon>
        <taxon>Pseudomonadati</taxon>
        <taxon>Bacteroidota</taxon>
        <taxon>Flavobacteriia</taxon>
        <taxon>Flavobacteriales</taxon>
        <taxon>Flavobacteriaceae</taxon>
        <taxon>Flavobacterium</taxon>
    </lineage>
</organism>
<dbReference type="InterPro" id="IPR036909">
    <property type="entry name" value="Cyt_c-like_dom_sf"/>
</dbReference>
<keyword evidence="6" id="KW-0732">Signal</keyword>
<evidence type="ECO:0000256" key="1">
    <source>
        <dbReference type="ARBA" id="ARBA00022617"/>
    </source>
</evidence>